<reference evidence="5" key="1">
    <citation type="journal article" date="2017" name="Gigascience">
        <title>The genome draft of coconut (Cocos nucifera).</title>
        <authorList>
            <person name="Xiao Y."/>
            <person name="Xu P."/>
            <person name="Fan H."/>
            <person name="Baudouin L."/>
            <person name="Xia W."/>
            <person name="Bocs S."/>
            <person name="Xu J."/>
            <person name="Li Q."/>
            <person name="Guo A."/>
            <person name="Zhou L."/>
            <person name="Li J."/>
            <person name="Wu Y."/>
            <person name="Ma Z."/>
            <person name="Armero A."/>
            <person name="Issali A.E."/>
            <person name="Liu N."/>
            <person name="Peng M."/>
            <person name="Yang Y."/>
        </authorList>
    </citation>
    <scope>NUCLEOTIDE SEQUENCE</scope>
    <source>
        <tissue evidence="5">Spear leaf of Hainan Tall coconut</tissue>
    </source>
</reference>
<accession>A0A8K0NC69</accession>
<evidence type="ECO:0000256" key="2">
    <source>
        <dbReference type="ARBA" id="ARBA00022473"/>
    </source>
</evidence>
<dbReference type="GO" id="GO:0030154">
    <property type="term" value="P:cell differentiation"/>
    <property type="evidence" value="ECO:0007669"/>
    <property type="project" value="UniProtKB-KW"/>
</dbReference>
<protein>
    <submittedName>
        <fullName evidence="5">Uncharacterized protein</fullName>
    </submittedName>
</protein>
<comment type="caution">
    <text evidence="5">The sequence shown here is derived from an EMBL/GenBank/DDBJ whole genome shotgun (WGS) entry which is preliminary data.</text>
</comment>
<dbReference type="EMBL" id="CM017884">
    <property type="protein sequence ID" value="KAG1366810.1"/>
    <property type="molecule type" value="Genomic_DNA"/>
</dbReference>
<dbReference type="OrthoDB" id="753861at2759"/>
<dbReference type="PANTHER" id="PTHR34359:SF5">
    <property type="entry name" value="CLAVATA3_ESR (CLE)-RELATED PROTEIN 9"/>
    <property type="match status" value="1"/>
</dbReference>
<reference evidence="5" key="2">
    <citation type="submission" date="2019-07" db="EMBL/GenBank/DDBJ databases">
        <authorList>
            <person name="Yang Y."/>
            <person name="Bocs S."/>
            <person name="Baudouin L."/>
        </authorList>
    </citation>
    <scope>NUCLEOTIDE SEQUENCE</scope>
    <source>
        <tissue evidence="5">Spear leaf of Hainan Tall coconut</tissue>
    </source>
</reference>
<organism evidence="5 6">
    <name type="scientific">Cocos nucifera</name>
    <name type="common">Coconut palm</name>
    <dbReference type="NCBI Taxonomy" id="13894"/>
    <lineage>
        <taxon>Eukaryota</taxon>
        <taxon>Viridiplantae</taxon>
        <taxon>Streptophyta</taxon>
        <taxon>Embryophyta</taxon>
        <taxon>Tracheophyta</taxon>
        <taxon>Spermatophyta</taxon>
        <taxon>Magnoliopsida</taxon>
        <taxon>Liliopsida</taxon>
        <taxon>Arecaceae</taxon>
        <taxon>Arecoideae</taxon>
        <taxon>Cocoseae</taxon>
        <taxon>Attaleinae</taxon>
        <taxon>Cocos</taxon>
    </lineage>
</organism>
<evidence type="ECO:0000256" key="1">
    <source>
        <dbReference type="ARBA" id="ARBA00005416"/>
    </source>
</evidence>
<evidence type="ECO:0000256" key="4">
    <source>
        <dbReference type="SAM" id="MobiDB-lite"/>
    </source>
</evidence>
<gene>
    <name evidence="5" type="ORF">COCNU_13G006000</name>
</gene>
<dbReference type="AlphaFoldDB" id="A0A8K0NC69"/>
<comment type="similarity">
    <text evidence="1">Belongs to the CLV3/ESR signal peptide family.</text>
</comment>
<evidence type="ECO:0000256" key="3">
    <source>
        <dbReference type="ARBA" id="ARBA00022782"/>
    </source>
</evidence>
<proteinExistence type="inferred from homology"/>
<dbReference type="PANTHER" id="PTHR34359">
    <property type="entry name" value="CLAVATA3/ESR (CLE)-RELATED PROTEIN 10"/>
    <property type="match status" value="1"/>
</dbReference>
<dbReference type="Proteomes" id="UP000797356">
    <property type="component" value="Chromosome 13"/>
</dbReference>
<keyword evidence="6" id="KW-1185">Reference proteome</keyword>
<name>A0A8K0NC69_COCNU</name>
<feature type="compositionally biased region" description="Basic and acidic residues" evidence="4">
    <location>
        <begin position="94"/>
        <end position="106"/>
    </location>
</feature>
<sequence>MENSPSIITTISTSRLLIYSAILFLLTSRIPLFMASSPHEAPLAHLCKHYHFFHYHHHQHHEWNSLPPVHRLPSWCLHIPRGRFGPPPQPPPLKEIDPRYGVDKRLVPTGPNPLHN</sequence>
<dbReference type="InterPro" id="IPR039618">
    <property type="entry name" value="CLE9-13"/>
</dbReference>
<keyword evidence="3" id="KW-0221">Differentiation</keyword>
<evidence type="ECO:0000313" key="6">
    <source>
        <dbReference type="Proteomes" id="UP000797356"/>
    </source>
</evidence>
<feature type="region of interest" description="Disordered" evidence="4">
    <location>
        <begin position="85"/>
        <end position="116"/>
    </location>
</feature>
<evidence type="ECO:0000313" key="5">
    <source>
        <dbReference type="EMBL" id="KAG1366810.1"/>
    </source>
</evidence>
<keyword evidence="2" id="KW-0217">Developmental protein</keyword>